<comment type="caution">
    <text evidence="2">The sequence shown here is derived from an EMBL/GenBank/DDBJ whole genome shotgun (WGS) entry which is preliminary data.</text>
</comment>
<dbReference type="EMBL" id="JBHUJC010000001">
    <property type="protein sequence ID" value="MFD2275037.1"/>
    <property type="molecule type" value="Genomic_DNA"/>
</dbReference>
<dbReference type="Proteomes" id="UP001597297">
    <property type="component" value="Unassembled WGS sequence"/>
</dbReference>
<reference evidence="3" key="1">
    <citation type="journal article" date="2019" name="Int. J. Syst. Evol. Microbiol.">
        <title>The Global Catalogue of Microorganisms (GCM) 10K type strain sequencing project: providing services to taxonomists for standard genome sequencing and annotation.</title>
        <authorList>
            <consortium name="The Broad Institute Genomics Platform"/>
            <consortium name="The Broad Institute Genome Sequencing Center for Infectious Disease"/>
            <person name="Wu L."/>
            <person name="Ma J."/>
        </authorList>
    </citation>
    <scope>NUCLEOTIDE SEQUENCE [LARGE SCALE GENOMIC DNA]</scope>
    <source>
        <strain evidence="3">JCM 16545</strain>
    </source>
</reference>
<gene>
    <name evidence="2" type="ORF">ACFSQZ_01020</name>
</gene>
<name>A0ABW5DXJ5_9BACT</name>
<accession>A0ABW5DXJ5</accession>
<evidence type="ECO:0000313" key="3">
    <source>
        <dbReference type="Proteomes" id="UP001597297"/>
    </source>
</evidence>
<proteinExistence type="predicted"/>
<dbReference type="SMART" id="SM00460">
    <property type="entry name" value="TGc"/>
    <property type="match status" value="1"/>
</dbReference>
<evidence type="ECO:0000313" key="2">
    <source>
        <dbReference type="EMBL" id="MFD2275037.1"/>
    </source>
</evidence>
<dbReference type="PANTHER" id="PTHR33490">
    <property type="entry name" value="BLR5614 PROTEIN-RELATED"/>
    <property type="match status" value="1"/>
</dbReference>
<organism evidence="2 3">
    <name type="scientific">Rubritalea spongiae</name>
    <dbReference type="NCBI Taxonomy" id="430797"/>
    <lineage>
        <taxon>Bacteria</taxon>
        <taxon>Pseudomonadati</taxon>
        <taxon>Verrucomicrobiota</taxon>
        <taxon>Verrucomicrobiia</taxon>
        <taxon>Verrucomicrobiales</taxon>
        <taxon>Rubritaleaceae</taxon>
        <taxon>Rubritalea</taxon>
    </lineage>
</organism>
<dbReference type="Gene3D" id="3.10.620.30">
    <property type="match status" value="1"/>
</dbReference>
<dbReference type="SUPFAM" id="SSF54001">
    <property type="entry name" value="Cysteine proteinases"/>
    <property type="match status" value="1"/>
</dbReference>
<dbReference type="InterPro" id="IPR038765">
    <property type="entry name" value="Papain-like_cys_pep_sf"/>
</dbReference>
<dbReference type="Pfam" id="PF01841">
    <property type="entry name" value="Transglut_core"/>
    <property type="match status" value="1"/>
</dbReference>
<sequence length="292" mass="33024">MRFRVSHTTEYLYKQPASESFAELRVWPQSNESQKVIERCLITDPETLIDSYVDYFGNMVEFFSIPHRHTKLTVTSVAEVETFVVEPSERVLEVTIGEARQIYNSSLYQHYEFLKPCGLVPLNQHYSIRKKFFQQGEEIGKAILALNSWIYKKFEYKSGVTDVSTPISTIVKERRGVCQDFAHLMLAILRSNGIPARYVSGYIEAYDPTLGEPEMVGAAASHAWVEVCLPGGTWWGLDPTNNQSAGERHVVVAVGRDYNDVAPMRGTYMGANDQKLNVMVSLKRNPLAGAQE</sequence>
<keyword evidence="3" id="KW-1185">Reference proteome</keyword>
<dbReference type="InterPro" id="IPR002931">
    <property type="entry name" value="Transglutaminase-like"/>
</dbReference>
<protein>
    <submittedName>
        <fullName evidence="2">Transglutaminase domain-containing protein</fullName>
    </submittedName>
</protein>
<dbReference type="PANTHER" id="PTHR33490:SF6">
    <property type="entry name" value="SLL1049 PROTEIN"/>
    <property type="match status" value="1"/>
</dbReference>
<feature type="domain" description="Transglutaminase-like" evidence="1">
    <location>
        <begin position="170"/>
        <end position="241"/>
    </location>
</feature>
<dbReference type="InterPro" id="IPR013589">
    <property type="entry name" value="Bac_transglu_N"/>
</dbReference>
<dbReference type="Pfam" id="PF08379">
    <property type="entry name" value="Bact_transglu_N"/>
    <property type="match status" value="1"/>
</dbReference>
<dbReference type="RefSeq" id="WP_377096001.1">
    <property type="nucleotide sequence ID" value="NZ_JBHSJM010000001.1"/>
</dbReference>
<evidence type="ECO:0000259" key="1">
    <source>
        <dbReference type="SMART" id="SM00460"/>
    </source>
</evidence>